<accession>A0AAU7V4Q6</accession>
<dbReference type="GO" id="GO:0005886">
    <property type="term" value="C:plasma membrane"/>
    <property type="evidence" value="ECO:0007669"/>
    <property type="project" value="UniProtKB-SubCell"/>
</dbReference>
<evidence type="ECO:0000313" key="7">
    <source>
        <dbReference type="EMBL" id="XBW07187.1"/>
    </source>
</evidence>
<evidence type="ECO:0000256" key="2">
    <source>
        <dbReference type="ARBA" id="ARBA00022475"/>
    </source>
</evidence>
<dbReference type="KEGG" id="sapp:SAC06_05895"/>
<reference evidence="7" key="1">
    <citation type="submission" date="2023-11" db="EMBL/GenBank/DDBJ databases">
        <title>Scrofimicrobium hongkongense sp. nov., isolated from a patient with peritonitis.</title>
        <authorList>
            <person name="Lao H.Y."/>
            <person name="Wong A.Y.P."/>
            <person name="Ng T.L."/>
            <person name="Wong R.Y.L."/>
            <person name="Yau M.C.Y."/>
            <person name="Lam J.Y.W."/>
            <person name="Siu G.K.H."/>
        </authorList>
    </citation>
    <scope>NUCLEOTIDE SEQUENCE</scope>
    <source>
        <strain evidence="7">R131</strain>
    </source>
</reference>
<evidence type="ECO:0000256" key="4">
    <source>
        <dbReference type="ARBA" id="ARBA00022679"/>
    </source>
</evidence>
<keyword evidence="5" id="KW-0472">Membrane</keyword>
<gene>
    <name evidence="7" type="ORF">SAC06_05895</name>
</gene>
<dbReference type="InterPro" id="IPR004960">
    <property type="entry name" value="LipA_acyltrans"/>
</dbReference>
<dbReference type="AlphaFoldDB" id="A0AAU7V4Q6"/>
<dbReference type="PANTHER" id="PTHR30606:SF10">
    <property type="entry name" value="PHOSPHATIDYLINOSITOL MANNOSIDE ACYLTRANSFERASE"/>
    <property type="match status" value="1"/>
</dbReference>
<dbReference type="NCBIfam" id="NF005919">
    <property type="entry name" value="PRK07920.1"/>
    <property type="match status" value="1"/>
</dbReference>
<evidence type="ECO:0000256" key="5">
    <source>
        <dbReference type="ARBA" id="ARBA00023136"/>
    </source>
</evidence>
<keyword evidence="2" id="KW-1003">Cell membrane</keyword>
<evidence type="ECO:0000256" key="3">
    <source>
        <dbReference type="ARBA" id="ARBA00022519"/>
    </source>
</evidence>
<comment type="subcellular location">
    <subcellularLocation>
        <location evidence="1">Cell inner membrane</location>
    </subcellularLocation>
</comment>
<dbReference type="Pfam" id="PF03279">
    <property type="entry name" value="Lip_A_acyltrans"/>
    <property type="match status" value="1"/>
</dbReference>
<dbReference type="GO" id="GO:0009247">
    <property type="term" value="P:glycolipid biosynthetic process"/>
    <property type="evidence" value="ECO:0007669"/>
    <property type="project" value="UniProtKB-ARBA"/>
</dbReference>
<dbReference type="PANTHER" id="PTHR30606">
    <property type="entry name" value="LIPID A BIOSYNTHESIS LAUROYL ACYLTRANSFERASE"/>
    <property type="match status" value="1"/>
</dbReference>
<keyword evidence="6 7" id="KW-0012">Acyltransferase</keyword>
<dbReference type="RefSeq" id="WP_350257393.1">
    <property type="nucleotide sequence ID" value="NZ_CP138335.1"/>
</dbReference>
<dbReference type="EMBL" id="CP138335">
    <property type="protein sequence ID" value="XBW07187.1"/>
    <property type="molecule type" value="Genomic_DNA"/>
</dbReference>
<keyword evidence="4" id="KW-0808">Transferase</keyword>
<evidence type="ECO:0000256" key="1">
    <source>
        <dbReference type="ARBA" id="ARBA00004533"/>
    </source>
</evidence>
<protein>
    <submittedName>
        <fullName evidence="7">Phosphatidylinositol mannoside acyltransferase</fullName>
    </submittedName>
</protein>
<keyword evidence="3" id="KW-0997">Cell inner membrane</keyword>
<sequence length="305" mass="33751">MNLLYRLAWSVVPHLPPRLVDAVAGWVGALVGSLNIASVRQLRRNYHQLTGRDPSRSELRRAVASYFRCFAQQFSLPGWSDQYLRSGCIYPGAARVAELMTEGPVVLALTHSGNWDLAGAWFCQNHGPIVTVAEKLEPAELFDQYVNFRSNLGMEILGVAPGEKVFERLVETVAGRSVLVPLLADRDISGSGIRVQLGGGEALVAAGPAALALRLKRPLIAGHITYERRGRRWVIRAEFTEPIPVPTPEPGETDVEALTRAWVRTIEPTLLRGLVDWHMMQKLYVADLDPARLARAEARHRGETP</sequence>
<organism evidence="7">
    <name type="scientific">Scrofimicrobium appendicitidis</name>
    <dbReference type="NCBI Taxonomy" id="3079930"/>
    <lineage>
        <taxon>Bacteria</taxon>
        <taxon>Bacillati</taxon>
        <taxon>Actinomycetota</taxon>
        <taxon>Actinomycetes</taxon>
        <taxon>Actinomycetales</taxon>
        <taxon>Actinomycetaceae</taxon>
        <taxon>Scrofimicrobium</taxon>
    </lineage>
</organism>
<name>A0AAU7V4Q6_9ACTO</name>
<dbReference type="GO" id="GO:0016746">
    <property type="term" value="F:acyltransferase activity"/>
    <property type="evidence" value="ECO:0007669"/>
    <property type="project" value="UniProtKB-KW"/>
</dbReference>
<proteinExistence type="predicted"/>
<evidence type="ECO:0000256" key="6">
    <source>
        <dbReference type="ARBA" id="ARBA00023315"/>
    </source>
</evidence>